<dbReference type="STRING" id="1111454.HMPREF1250_1415"/>
<evidence type="ECO:0000256" key="4">
    <source>
        <dbReference type="ARBA" id="ARBA00022989"/>
    </source>
</evidence>
<keyword evidence="4 10" id="KW-1133">Transmembrane helix</keyword>
<evidence type="ECO:0000256" key="5">
    <source>
        <dbReference type="ARBA" id="ARBA00023136"/>
    </source>
</evidence>
<dbReference type="InterPro" id="IPR003691">
    <property type="entry name" value="FluC"/>
</dbReference>
<keyword evidence="10" id="KW-0813">Transport</keyword>
<dbReference type="GO" id="GO:0140114">
    <property type="term" value="P:cellular detoxification of fluoride"/>
    <property type="evidence" value="ECO:0007669"/>
    <property type="project" value="UniProtKB-UniRule"/>
</dbReference>
<keyword evidence="5 10" id="KW-0472">Membrane</keyword>
<evidence type="ECO:0000256" key="9">
    <source>
        <dbReference type="ARBA" id="ARBA00049940"/>
    </source>
</evidence>
<comment type="catalytic activity">
    <reaction evidence="8">
        <text>fluoride(in) = fluoride(out)</text>
        <dbReference type="Rhea" id="RHEA:76159"/>
        <dbReference type="ChEBI" id="CHEBI:17051"/>
    </reaction>
    <physiologicalReaction direction="left-to-right" evidence="8">
        <dbReference type="Rhea" id="RHEA:76160"/>
    </physiologicalReaction>
</comment>
<evidence type="ECO:0000256" key="7">
    <source>
        <dbReference type="ARBA" id="ARBA00035120"/>
    </source>
</evidence>
<dbReference type="Pfam" id="PF02537">
    <property type="entry name" value="CRCB"/>
    <property type="match status" value="1"/>
</dbReference>
<proteinExistence type="inferred from homology"/>
<dbReference type="eggNOG" id="COG0239">
    <property type="taxonomic scope" value="Bacteria"/>
</dbReference>
<protein>
    <recommendedName>
        <fullName evidence="10">Fluoride-specific ion channel FluC</fullName>
    </recommendedName>
</protein>
<evidence type="ECO:0000313" key="11">
    <source>
        <dbReference type="EMBL" id="ERT59238.1"/>
    </source>
</evidence>
<evidence type="ECO:0000256" key="8">
    <source>
        <dbReference type="ARBA" id="ARBA00035585"/>
    </source>
</evidence>
<feature type="binding site" evidence="10">
    <location>
        <position position="78"/>
    </location>
    <ligand>
        <name>Na(+)</name>
        <dbReference type="ChEBI" id="CHEBI:29101"/>
        <note>structural</note>
    </ligand>
</feature>
<feature type="transmembrane region" description="Helical" evidence="10">
    <location>
        <begin position="35"/>
        <end position="55"/>
    </location>
</feature>
<keyword evidence="10" id="KW-0479">Metal-binding</keyword>
<dbReference type="HAMAP" id="MF_00454">
    <property type="entry name" value="FluC"/>
    <property type="match status" value="1"/>
</dbReference>
<comment type="caution">
    <text evidence="11">The sequence shown here is derived from an EMBL/GenBank/DDBJ whole genome shotgun (WGS) entry which is preliminary data.</text>
</comment>
<evidence type="ECO:0000256" key="3">
    <source>
        <dbReference type="ARBA" id="ARBA00022692"/>
    </source>
</evidence>
<dbReference type="OrthoDB" id="9815830at2"/>
<feature type="binding site" evidence="10">
    <location>
        <position position="75"/>
    </location>
    <ligand>
        <name>Na(+)</name>
        <dbReference type="ChEBI" id="CHEBI:29101"/>
        <note>structural</note>
    </ligand>
</feature>
<dbReference type="PANTHER" id="PTHR28259">
    <property type="entry name" value="FLUORIDE EXPORT PROTEIN 1-RELATED"/>
    <property type="match status" value="1"/>
</dbReference>
<dbReference type="GO" id="GO:0062054">
    <property type="term" value="F:fluoride channel activity"/>
    <property type="evidence" value="ECO:0007669"/>
    <property type="project" value="UniProtKB-UniRule"/>
</dbReference>
<keyword evidence="10" id="KW-0915">Sodium</keyword>
<dbReference type="PANTHER" id="PTHR28259:SF1">
    <property type="entry name" value="FLUORIDE EXPORT PROTEIN 1-RELATED"/>
    <property type="match status" value="1"/>
</dbReference>
<comment type="activity regulation">
    <text evidence="10">Na(+) is not transported, but it plays an essential structural role and its presence is essential for fluoride channel function.</text>
</comment>
<comment type="subcellular location">
    <subcellularLocation>
        <location evidence="1 10">Cell membrane</location>
        <topology evidence="1 10">Multi-pass membrane protein</topology>
    </subcellularLocation>
</comment>
<gene>
    <name evidence="10 11" type="primary">crcB</name>
    <name evidence="10" type="synonym">fluC</name>
    <name evidence="11" type="ORF">HMPREF1250_1415</name>
</gene>
<comment type="function">
    <text evidence="9 10">Fluoride-specific ion channel. Important for reducing fluoride concentration in the cell, thus reducing its toxicity.</text>
</comment>
<dbReference type="Proteomes" id="UP000017090">
    <property type="component" value="Unassembled WGS sequence"/>
</dbReference>
<keyword evidence="2 10" id="KW-1003">Cell membrane</keyword>
<keyword evidence="12" id="KW-1185">Reference proteome</keyword>
<comment type="similarity">
    <text evidence="7 10">Belongs to the fluoride channel Fluc/FEX (TC 1.A.43) family.</text>
</comment>
<evidence type="ECO:0000256" key="2">
    <source>
        <dbReference type="ARBA" id="ARBA00022475"/>
    </source>
</evidence>
<evidence type="ECO:0000256" key="10">
    <source>
        <dbReference type="HAMAP-Rule" id="MF_00454"/>
    </source>
</evidence>
<evidence type="ECO:0000256" key="6">
    <source>
        <dbReference type="ARBA" id="ARBA00023303"/>
    </source>
</evidence>
<dbReference type="GO" id="GO:0046872">
    <property type="term" value="F:metal ion binding"/>
    <property type="evidence" value="ECO:0007669"/>
    <property type="project" value="UniProtKB-KW"/>
</dbReference>
<reference evidence="11 12" key="1">
    <citation type="submission" date="2013-09" db="EMBL/GenBank/DDBJ databases">
        <authorList>
            <person name="Durkin A.S."/>
            <person name="Haft D.R."/>
            <person name="McCorrison J."/>
            <person name="Torralba M."/>
            <person name="Gillis M."/>
            <person name="Haft D.H."/>
            <person name="Methe B."/>
            <person name="Sutton G."/>
            <person name="Nelson K.E."/>
        </authorList>
    </citation>
    <scope>NUCLEOTIDE SEQUENCE [LARGE SCALE GENOMIC DNA]</scope>
    <source>
        <strain evidence="11 12">BV3C16-1</strain>
    </source>
</reference>
<dbReference type="GO" id="GO:0005886">
    <property type="term" value="C:plasma membrane"/>
    <property type="evidence" value="ECO:0007669"/>
    <property type="project" value="UniProtKB-SubCell"/>
</dbReference>
<dbReference type="AlphaFoldDB" id="U7UL80"/>
<accession>U7UL80</accession>
<dbReference type="EMBL" id="AWXA01000037">
    <property type="protein sequence ID" value="ERT59238.1"/>
    <property type="molecule type" value="Genomic_DNA"/>
</dbReference>
<dbReference type="RefSeq" id="WP_023053865.1">
    <property type="nucleotide sequence ID" value="NZ_AWXA01000037.1"/>
</dbReference>
<keyword evidence="10" id="KW-0406">Ion transport</keyword>
<feature type="transmembrane region" description="Helical" evidence="10">
    <location>
        <begin position="100"/>
        <end position="120"/>
    </location>
</feature>
<evidence type="ECO:0000256" key="1">
    <source>
        <dbReference type="ARBA" id="ARBA00004651"/>
    </source>
</evidence>
<sequence length="125" mass="13250">MSHILAVAAGGGIGAALRYGVTVLANQHGGLTFPYGTILVNVIGSFLIGVLAVCFACHTELPGWLKLFFITGILGGFTTFSTFNLEWITLIRTENFSAAFLYGGLNVIGSFIFCFFGLVAGESFI</sequence>
<dbReference type="NCBIfam" id="TIGR00494">
    <property type="entry name" value="crcB"/>
    <property type="match status" value="1"/>
</dbReference>
<name>U7UL80_9FIRM</name>
<evidence type="ECO:0000313" key="12">
    <source>
        <dbReference type="Proteomes" id="UP000017090"/>
    </source>
</evidence>
<feature type="transmembrane region" description="Helical" evidence="10">
    <location>
        <begin position="67"/>
        <end position="88"/>
    </location>
</feature>
<organism evidence="11 12">
    <name type="scientific">Megasphaera vaginalis</name>
    <name type="common">ex Srinivasan et al. 2021</name>
    <dbReference type="NCBI Taxonomy" id="1111454"/>
    <lineage>
        <taxon>Bacteria</taxon>
        <taxon>Bacillati</taxon>
        <taxon>Bacillota</taxon>
        <taxon>Negativicutes</taxon>
        <taxon>Veillonellales</taxon>
        <taxon>Veillonellaceae</taxon>
        <taxon>Megasphaera</taxon>
    </lineage>
</organism>
<keyword evidence="3 10" id="KW-0812">Transmembrane</keyword>
<keyword evidence="6 10" id="KW-0407">Ion channel</keyword>
<dbReference type="PATRIC" id="fig|1111454.3.peg.1339"/>